<gene>
    <name evidence="1" type="ORF">METZ01_LOCUS336602</name>
</gene>
<proteinExistence type="predicted"/>
<sequence>MVKCNTKQCKTHASVTHKKIHYCSMCYIKFMGWIAEYREEIKSA</sequence>
<accession>A0A382QFN8</accession>
<organism evidence="1">
    <name type="scientific">marine metagenome</name>
    <dbReference type="NCBI Taxonomy" id="408172"/>
    <lineage>
        <taxon>unclassified sequences</taxon>
        <taxon>metagenomes</taxon>
        <taxon>ecological metagenomes</taxon>
    </lineage>
</organism>
<reference evidence="1" key="1">
    <citation type="submission" date="2018-05" db="EMBL/GenBank/DDBJ databases">
        <authorList>
            <person name="Lanie J.A."/>
            <person name="Ng W.-L."/>
            <person name="Kazmierczak K.M."/>
            <person name="Andrzejewski T.M."/>
            <person name="Davidsen T.M."/>
            <person name="Wayne K.J."/>
            <person name="Tettelin H."/>
            <person name="Glass J.I."/>
            <person name="Rusch D."/>
            <person name="Podicherti R."/>
            <person name="Tsui H.-C.T."/>
            <person name="Winkler M.E."/>
        </authorList>
    </citation>
    <scope>NUCLEOTIDE SEQUENCE</scope>
</reference>
<dbReference type="AlphaFoldDB" id="A0A382QFN8"/>
<evidence type="ECO:0000313" key="1">
    <source>
        <dbReference type="EMBL" id="SVC83748.1"/>
    </source>
</evidence>
<name>A0A382QFN8_9ZZZZ</name>
<dbReference type="EMBL" id="UINC01113853">
    <property type="protein sequence ID" value="SVC83748.1"/>
    <property type="molecule type" value="Genomic_DNA"/>
</dbReference>
<protein>
    <submittedName>
        <fullName evidence="1">Uncharacterized protein</fullName>
    </submittedName>
</protein>